<feature type="chain" id="PRO_5002062256" evidence="1">
    <location>
        <begin position="17"/>
        <end position="43"/>
    </location>
</feature>
<dbReference type="EMBL" id="GBRH01259642">
    <property type="protein sequence ID" value="JAD38253.1"/>
    <property type="molecule type" value="Transcribed_RNA"/>
</dbReference>
<accession>A0A0A8ZKP9</accession>
<keyword evidence="1" id="KW-0732">Signal</keyword>
<proteinExistence type="predicted"/>
<reference evidence="2" key="2">
    <citation type="journal article" date="2015" name="Data Brief">
        <title>Shoot transcriptome of the giant reed, Arundo donax.</title>
        <authorList>
            <person name="Barrero R.A."/>
            <person name="Guerrero F.D."/>
            <person name="Moolhuijzen P."/>
            <person name="Goolsby J.A."/>
            <person name="Tidwell J."/>
            <person name="Bellgard S.E."/>
            <person name="Bellgard M.I."/>
        </authorList>
    </citation>
    <scope>NUCLEOTIDE SEQUENCE</scope>
    <source>
        <tissue evidence="2">Shoot tissue taken approximately 20 cm above the soil surface</tissue>
    </source>
</reference>
<evidence type="ECO:0000256" key="1">
    <source>
        <dbReference type="SAM" id="SignalP"/>
    </source>
</evidence>
<name>A0A0A8ZKP9_ARUDO</name>
<dbReference type="AlphaFoldDB" id="A0A0A8ZKP9"/>
<sequence>MFWWRVWFMCLRFVSCQPRHVGFRTYDSGSLRYADSAVVLWCS</sequence>
<organism evidence="2">
    <name type="scientific">Arundo donax</name>
    <name type="common">Giant reed</name>
    <name type="synonym">Donax arundinaceus</name>
    <dbReference type="NCBI Taxonomy" id="35708"/>
    <lineage>
        <taxon>Eukaryota</taxon>
        <taxon>Viridiplantae</taxon>
        <taxon>Streptophyta</taxon>
        <taxon>Embryophyta</taxon>
        <taxon>Tracheophyta</taxon>
        <taxon>Spermatophyta</taxon>
        <taxon>Magnoliopsida</taxon>
        <taxon>Liliopsida</taxon>
        <taxon>Poales</taxon>
        <taxon>Poaceae</taxon>
        <taxon>PACMAD clade</taxon>
        <taxon>Arundinoideae</taxon>
        <taxon>Arundineae</taxon>
        <taxon>Arundo</taxon>
    </lineage>
</organism>
<protein>
    <submittedName>
        <fullName evidence="2">Uncharacterized protein</fullName>
    </submittedName>
</protein>
<feature type="signal peptide" evidence="1">
    <location>
        <begin position="1"/>
        <end position="16"/>
    </location>
</feature>
<evidence type="ECO:0000313" key="2">
    <source>
        <dbReference type="EMBL" id="JAD38253.1"/>
    </source>
</evidence>
<reference evidence="2" key="1">
    <citation type="submission" date="2014-09" db="EMBL/GenBank/DDBJ databases">
        <authorList>
            <person name="Magalhaes I.L.F."/>
            <person name="Oliveira U."/>
            <person name="Santos F.R."/>
            <person name="Vidigal T.H.D.A."/>
            <person name="Brescovit A.D."/>
            <person name="Santos A.J."/>
        </authorList>
    </citation>
    <scope>NUCLEOTIDE SEQUENCE</scope>
    <source>
        <tissue evidence="2">Shoot tissue taken approximately 20 cm above the soil surface</tissue>
    </source>
</reference>